<gene>
    <name evidence="1" type="ORF">BT63DRAFT_421049</name>
</gene>
<reference evidence="1" key="1">
    <citation type="journal article" date="2020" name="Stud. Mycol.">
        <title>101 Dothideomycetes genomes: a test case for predicting lifestyles and emergence of pathogens.</title>
        <authorList>
            <person name="Haridas S."/>
            <person name="Albert R."/>
            <person name="Binder M."/>
            <person name="Bloem J."/>
            <person name="Labutti K."/>
            <person name="Salamov A."/>
            <person name="Andreopoulos B."/>
            <person name="Baker S."/>
            <person name="Barry K."/>
            <person name="Bills G."/>
            <person name="Bluhm B."/>
            <person name="Cannon C."/>
            <person name="Castanera R."/>
            <person name="Culley D."/>
            <person name="Daum C."/>
            <person name="Ezra D."/>
            <person name="Gonzalez J."/>
            <person name="Henrissat B."/>
            <person name="Kuo A."/>
            <person name="Liang C."/>
            <person name="Lipzen A."/>
            <person name="Lutzoni F."/>
            <person name="Magnuson J."/>
            <person name="Mondo S."/>
            <person name="Nolan M."/>
            <person name="Ohm R."/>
            <person name="Pangilinan J."/>
            <person name="Park H.-J."/>
            <person name="Ramirez L."/>
            <person name="Alfaro M."/>
            <person name="Sun H."/>
            <person name="Tritt A."/>
            <person name="Yoshinaga Y."/>
            <person name="Zwiers L.-H."/>
            <person name="Turgeon B."/>
            <person name="Goodwin S."/>
            <person name="Spatafora J."/>
            <person name="Crous P."/>
            <person name="Grigoriev I."/>
        </authorList>
    </citation>
    <scope>NUCLEOTIDE SEQUENCE</scope>
    <source>
        <strain evidence="1">CBS 115976</strain>
    </source>
</reference>
<accession>A0A6A6UPM1</accession>
<evidence type="ECO:0000313" key="1">
    <source>
        <dbReference type="EMBL" id="KAF2672844.1"/>
    </source>
</evidence>
<dbReference type="EMBL" id="MU004231">
    <property type="protein sequence ID" value="KAF2672844.1"/>
    <property type="molecule type" value="Genomic_DNA"/>
</dbReference>
<sequence length="122" mass="14174">MESTATDVQVETAQLTRDELVRDHQAYRKIIQSMSDKTRELSNDYQLLQIENKILVVENEKIKDAFLSLAHIIRPENESFQSLYKHMQADDSVLKKLKELEILEERLLKEQKDQGTDAQVSG</sequence>
<proteinExistence type="predicted"/>
<organism evidence="1 2">
    <name type="scientific">Microthyrium microscopicum</name>
    <dbReference type="NCBI Taxonomy" id="703497"/>
    <lineage>
        <taxon>Eukaryota</taxon>
        <taxon>Fungi</taxon>
        <taxon>Dikarya</taxon>
        <taxon>Ascomycota</taxon>
        <taxon>Pezizomycotina</taxon>
        <taxon>Dothideomycetes</taxon>
        <taxon>Dothideomycetes incertae sedis</taxon>
        <taxon>Microthyriales</taxon>
        <taxon>Microthyriaceae</taxon>
        <taxon>Microthyrium</taxon>
    </lineage>
</organism>
<dbReference type="AlphaFoldDB" id="A0A6A6UPM1"/>
<keyword evidence="2" id="KW-1185">Reference proteome</keyword>
<dbReference type="Proteomes" id="UP000799302">
    <property type="component" value="Unassembled WGS sequence"/>
</dbReference>
<name>A0A6A6UPM1_9PEZI</name>
<evidence type="ECO:0000313" key="2">
    <source>
        <dbReference type="Proteomes" id="UP000799302"/>
    </source>
</evidence>
<protein>
    <submittedName>
        <fullName evidence="1">Uncharacterized protein</fullName>
    </submittedName>
</protein>